<reference evidence="7" key="2">
    <citation type="submission" date="2020-09" db="EMBL/GenBank/DDBJ databases">
        <authorList>
            <person name="Sun Q."/>
            <person name="Zhou Y."/>
        </authorList>
    </citation>
    <scope>NUCLEOTIDE SEQUENCE</scope>
    <source>
        <strain evidence="7">CGMCC 1.15178</strain>
    </source>
</reference>
<evidence type="ECO:0000256" key="1">
    <source>
        <dbReference type="ARBA" id="ARBA00004651"/>
    </source>
</evidence>
<feature type="transmembrane region" description="Helical" evidence="6">
    <location>
        <begin position="79"/>
        <end position="102"/>
    </location>
</feature>
<evidence type="ECO:0000313" key="8">
    <source>
        <dbReference type="Proteomes" id="UP000612456"/>
    </source>
</evidence>
<keyword evidence="8" id="KW-1185">Reference proteome</keyword>
<dbReference type="Pfam" id="PF01943">
    <property type="entry name" value="Polysacc_synt"/>
    <property type="match status" value="1"/>
</dbReference>
<comment type="caution">
    <text evidence="7">The sequence shown here is derived from an EMBL/GenBank/DDBJ whole genome shotgun (WGS) entry which is preliminary data.</text>
</comment>
<protein>
    <recommendedName>
        <fullName evidence="9">Polysaccharide biosynthesis protein C-terminal domain-containing protein</fullName>
    </recommendedName>
</protein>
<dbReference type="Proteomes" id="UP000612456">
    <property type="component" value="Unassembled WGS sequence"/>
</dbReference>
<comment type="subcellular location">
    <subcellularLocation>
        <location evidence="1">Cell membrane</location>
        <topology evidence="1">Multi-pass membrane protein</topology>
    </subcellularLocation>
</comment>
<keyword evidence="4 6" id="KW-1133">Transmembrane helix</keyword>
<dbReference type="RefSeq" id="WP_229750410.1">
    <property type="nucleotide sequence ID" value="NZ_BMHP01000003.1"/>
</dbReference>
<evidence type="ECO:0000256" key="3">
    <source>
        <dbReference type="ARBA" id="ARBA00022692"/>
    </source>
</evidence>
<dbReference type="PANTHER" id="PTHR30250">
    <property type="entry name" value="PST FAMILY PREDICTED COLANIC ACID TRANSPORTER"/>
    <property type="match status" value="1"/>
</dbReference>
<feature type="transmembrane region" description="Helical" evidence="6">
    <location>
        <begin position="388"/>
        <end position="405"/>
    </location>
</feature>
<dbReference type="InterPro" id="IPR050833">
    <property type="entry name" value="Poly_Biosynth_Transport"/>
</dbReference>
<feature type="transmembrane region" description="Helical" evidence="6">
    <location>
        <begin position="180"/>
        <end position="200"/>
    </location>
</feature>
<dbReference type="InterPro" id="IPR024923">
    <property type="entry name" value="PG_synth_SpoVB"/>
</dbReference>
<accession>A0A917DXN6</accession>
<dbReference type="EMBL" id="BMHP01000003">
    <property type="protein sequence ID" value="GGD77429.1"/>
    <property type="molecule type" value="Genomic_DNA"/>
</dbReference>
<feature type="transmembrane region" description="Helical" evidence="6">
    <location>
        <begin position="45"/>
        <end position="67"/>
    </location>
</feature>
<evidence type="ECO:0008006" key="9">
    <source>
        <dbReference type="Google" id="ProtNLM"/>
    </source>
</evidence>
<organism evidence="7 8">
    <name type="scientific">Paenibacillus nasutitermitis</name>
    <dbReference type="NCBI Taxonomy" id="1652958"/>
    <lineage>
        <taxon>Bacteria</taxon>
        <taxon>Bacillati</taxon>
        <taxon>Bacillota</taxon>
        <taxon>Bacilli</taxon>
        <taxon>Bacillales</taxon>
        <taxon>Paenibacillaceae</taxon>
        <taxon>Paenibacillus</taxon>
    </lineage>
</organism>
<sequence>MQLPAFLKQTALRTGAIFLVKVIGLAIRIPLFRLLGAEGTGIYQIVYSIFGFALTLLSGGFPTSLALMTAKDPKRGLQFLKGLMIPFLILGTCSASLCYITAPYIAHYLANDQLTFPIRCIAPALLIIPLLQLYRGFLQGIEFYGSVSASELVEQVVRGGTILLLAVLWMKYGIHAMVGGAVFGAFTGAFTALWFLWVLHYRKKTLPALIDSGTLQNSLRWIILGPGILLFIKSSLILTLTRLIVPTSDLLDSLIIPGRLQASGMSQSNAVAIFGEITGMASIIVYLPTILTAALSYTIASKLTASWQNKKKQDFTERSSLSLEIGWLWGIGSAVFLFFHSEELSTLIFGNIGAAKAIQYMSFAPLIAGMRELTTTILWAIDKKRAPLAGLFLGLICSVILAYYLTAIPGFGYAGTAISVLAFELIPLLWNGIVLQKRCKDALPVTGLLIGSLFLIVTIFLYTPFDRFLLYIGLESTFIRSIGHTLFFAVCIILYILFRFRKKAGQT</sequence>
<feature type="transmembrane region" description="Helical" evidence="6">
    <location>
        <begin position="277"/>
        <end position="300"/>
    </location>
</feature>
<evidence type="ECO:0000256" key="6">
    <source>
        <dbReference type="SAM" id="Phobius"/>
    </source>
</evidence>
<evidence type="ECO:0000313" key="7">
    <source>
        <dbReference type="EMBL" id="GGD77429.1"/>
    </source>
</evidence>
<proteinExistence type="predicted"/>
<feature type="transmembrane region" description="Helical" evidence="6">
    <location>
        <begin position="477"/>
        <end position="498"/>
    </location>
</feature>
<reference evidence="7" key="1">
    <citation type="journal article" date="2014" name="Int. J. Syst. Evol. Microbiol.">
        <title>Complete genome sequence of Corynebacterium casei LMG S-19264T (=DSM 44701T), isolated from a smear-ripened cheese.</title>
        <authorList>
            <consortium name="US DOE Joint Genome Institute (JGI-PGF)"/>
            <person name="Walter F."/>
            <person name="Albersmeier A."/>
            <person name="Kalinowski J."/>
            <person name="Ruckert C."/>
        </authorList>
    </citation>
    <scope>NUCLEOTIDE SEQUENCE</scope>
    <source>
        <strain evidence="7">CGMCC 1.15178</strain>
    </source>
</reference>
<evidence type="ECO:0000256" key="4">
    <source>
        <dbReference type="ARBA" id="ARBA00022989"/>
    </source>
</evidence>
<keyword evidence="5 6" id="KW-0472">Membrane</keyword>
<gene>
    <name evidence="7" type="ORF">GCM10010911_39310</name>
</gene>
<feature type="transmembrane region" description="Helical" evidence="6">
    <location>
        <begin position="221"/>
        <end position="245"/>
    </location>
</feature>
<dbReference type="PIRSF" id="PIRSF038958">
    <property type="entry name" value="PG_synth_SpoVB"/>
    <property type="match status" value="1"/>
</dbReference>
<dbReference type="AlphaFoldDB" id="A0A917DXN6"/>
<evidence type="ECO:0000256" key="5">
    <source>
        <dbReference type="ARBA" id="ARBA00023136"/>
    </source>
</evidence>
<feature type="transmembrane region" description="Helical" evidence="6">
    <location>
        <begin position="321"/>
        <end position="340"/>
    </location>
</feature>
<keyword evidence="2" id="KW-1003">Cell membrane</keyword>
<evidence type="ECO:0000256" key="2">
    <source>
        <dbReference type="ARBA" id="ARBA00022475"/>
    </source>
</evidence>
<feature type="transmembrane region" description="Helical" evidence="6">
    <location>
        <begin position="442"/>
        <end position="465"/>
    </location>
</feature>
<feature type="transmembrane region" description="Helical" evidence="6">
    <location>
        <begin position="411"/>
        <end position="430"/>
    </location>
</feature>
<feature type="transmembrane region" description="Helical" evidence="6">
    <location>
        <begin position="114"/>
        <end position="134"/>
    </location>
</feature>
<name>A0A917DXN6_9BACL</name>
<feature type="transmembrane region" description="Helical" evidence="6">
    <location>
        <begin position="12"/>
        <end position="33"/>
    </location>
</feature>
<keyword evidence="3 6" id="KW-0812">Transmembrane</keyword>
<dbReference type="PANTHER" id="PTHR30250:SF21">
    <property type="entry name" value="LIPID II FLIPPASE MURJ"/>
    <property type="match status" value="1"/>
</dbReference>
<dbReference type="GO" id="GO:0005886">
    <property type="term" value="C:plasma membrane"/>
    <property type="evidence" value="ECO:0007669"/>
    <property type="project" value="UniProtKB-SubCell"/>
</dbReference>
<dbReference type="InterPro" id="IPR002797">
    <property type="entry name" value="Polysacc_synth"/>
</dbReference>